<accession>E6PNW9</accession>
<dbReference type="Pfam" id="PF02604">
    <property type="entry name" value="PhdYeFM_antitox"/>
    <property type="match status" value="1"/>
</dbReference>
<evidence type="ECO:0000313" key="2">
    <source>
        <dbReference type="EMBL" id="CBH96621.1"/>
    </source>
</evidence>
<protein>
    <recommendedName>
        <fullName evidence="3">Antitoxin</fullName>
    </recommendedName>
</protein>
<dbReference type="InterPro" id="IPR051416">
    <property type="entry name" value="phD-YefM_TA_antitoxins"/>
</dbReference>
<dbReference type="InterPro" id="IPR006442">
    <property type="entry name" value="Antitoxin_Phd/YefM"/>
</dbReference>
<gene>
    <name evidence="2" type="ORF">CARN2_2336</name>
</gene>
<evidence type="ECO:0000256" key="1">
    <source>
        <dbReference type="ARBA" id="ARBA00009981"/>
    </source>
</evidence>
<dbReference type="InterPro" id="IPR036165">
    <property type="entry name" value="YefM-like_sf"/>
</dbReference>
<name>E6PNW9_9ZZZZ</name>
<evidence type="ECO:0008006" key="3">
    <source>
        <dbReference type="Google" id="ProtNLM"/>
    </source>
</evidence>
<sequence>MTTIMTTISLTSLRDNLPSLVRRAQQGERIAITVRGKPVAELGPNRTQNARDAALQRLAAQRGRVIAGDVLAPMADAWNADADHL</sequence>
<comment type="similarity">
    <text evidence="1">Belongs to the phD/YefM antitoxin family.</text>
</comment>
<reference evidence="2" key="1">
    <citation type="submission" date="2009-10" db="EMBL/GenBank/DDBJ databases">
        <title>Diversity of trophic interactions inside an arsenic-rich microbial ecosystem.</title>
        <authorList>
            <person name="Bertin P.N."/>
            <person name="Heinrich-Salmeron A."/>
            <person name="Pelletier E."/>
            <person name="Goulhen-Chollet F."/>
            <person name="Arsene-Ploetze F."/>
            <person name="Gallien S."/>
            <person name="Calteau A."/>
            <person name="Vallenet D."/>
            <person name="Casiot C."/>
            <person name="Chane-Woon-Ming B."/>
            <person name="Giloteaux L."/>
            <person name="Barakat M."/>
            <person name="Bonnefoy V."/>
            <person name="Bruneel O."/>
            <person name="Chandler M."/>
            <person name="Cleiss J."/>
            <person name="Duran R."/>
            <person name="Elbaz-Poulichet F."/>
            <person name="Fonknechten N."/>
            <person name="Lauga B."/>
            <person name="Mornico D."/>
            <person name="Ortet P."/>
            <person name="Schaeffer C."/>
            <person name="Siguier P."/>
            <person name="Alexander Thil Smith A."/>
            <person name="Van Dorsselaer A."/>
            <person name="Weissenbach J."/>
            <person name="Medigue C."/>
            <person name="Le Paslier D."/>
        </authorList>
    </citation>
    <scope>NUCLEOTIDE SEQUENCE</scope>
</reference>
<dbReference type="SUPFAM" id="SSF143120">
    <property type="entry name" value="YefM-like"/>
    <property type="match status" value="1"/>
</dbReference>
<dbReference type="Gene3D" id="3.40.1620.10">
    <property type="entry name" value="YefM-like domain"/>
    <property type="match status" value="1"/>
</dbReference>
<proteinExistence type="inferred from homology"/>
<dbReference type="PANTHER" id="PTHR35377">
    <property type="entry name" value="ANTITOXIN VAPB49-RELATED-RELATED"/>
    <property type="match status" value="1"/>
</dbReference>
<organism evidence="2">
    <name type="scientific">mine drainage metagenome</name>
    <dbReference type="NCBI Taxonomy" id="410659"/>
    <lineage>
        <taxon>unclassified sequences</taxon>
        <taxon>metagenomes</taxon>
        <taxon>ecological metagenomes</taxon>
    </lineage>
</organism>
<dbReference type="AlphaFoldDB" id="E6PNW9"/>
<comment type="caution">
    <text evidence="2">The sequence shown here is derived from an EMBL/GenBank/DDBJ whole genome shotgun (WGS) entry which is preliminary data.</text>
</comment>
<dbReference type="EMBL" id="CABM01000030">
    <property type="protein sequence ID" value="CBH96621.1"/>
    <property type="molecule type" value="Genomic_DNA"/>
</dbReference>
<dbReference type="NCBIfam" id="TIGR01552">
    <property type="entry name" value="phd_fam"/>
    <property type="match status" value="1"/>
</dbReference>